<evidence type="ECO:0000256" key="4">
    <source>
        <dbReference type="ARBA" id="ARBA00022833"/>
    </source>
</evidence>
<protein>
    <submittedName>
        <fullName evidence="6">Creatinine amidohydrolase</fullName>
    </submittedName>
</protein>
<dbReference type="AlphaFoldDB" id="A0A1G8RCX2"/>
<dbReference type="GO" id="GO:0046872">
    <property type="term" value="F:metal ion binding"/>
    <property type="evidence" value="ECO:0007669"/>
    <property type="project" value="UniProtKB-KW"/>
</dbReference>
<accession>A0A1G8RCX2</accession>
<dbReference type="GO" id="GO:0016811">
    <property type="term" value="F:hydrolase activity, acting on carbon-nitrogen (but not peptide) bonds, in linear amides"/>
    <property type="evidence" value="ECO:0007669"/>
    <property type="project" value="TreeGrafter"/>
</dbReference>
<dbReference type="SUPFAM" id="SSF102215">
    <property type="entry name" value="Creatininase"/>
    <property type="match status" value="1"/>
</dbReference>
<evidence type="ECO:0000313" key="7">
    <source>
        <dbReference type="Proteomes" id="UP000198853"/>
    </source>
</evidence>
<dbReference type="RefSeq" id="WP_090399459.1">
    <property type="nucleotide sequence ID" value="NZ_FNEN01000017.1"/>
</dbReference>
<dbReference type="InterPro" id="IPR024087">
    <property type="entry name" value="Creatininase-like_sf"/>
</dbReference>
<dbReference type="GO" id="GO:0009231">
    <property type="term" value="P:riboflavin biosynthetic process"/>
    <property type="evidence" value="ECO:0007669"/>
    <property type="project" value="TreeGrafter"/>
</dbReference>
<gene>
    <name evidence="6" type="ORF">SAMN04488123_11712</name>
</gene>
<dbReference type="PANTHER" id="PTHR35005:SF1">
    <property type="entry name" value="2-AMINO-5-FORMYLAMINO-6-RIBOSYLAMINOPYRIMIDIN-4(3H)-ONE 5'-MONOPHOSPHATE DEFORMYLASE"/>
    <property type="match status" value="1"/>
</dbReference>
<evidence type="ECO:0000256" key="1">
    <source>
        <dbReference type="ARBA" id="ARBA00001947"/>
    </source>
</evidence>
<keyword evidence="4" id="KW-0862">Zinc</keyword>
<evidence type="ECO:0000256" key="3">
    <source>
        <dbReference type="ARBA" id="ARBA00022801"/>
    </source>
</evidence>
<keyword evidence="2" id="KW-0479">Metal-binding</keyword>
<evidence type="ECO:0000256" key="2">
    <source>
        <dbReference type="ARBA" id="ARBA00022723"/>
    </source>
</evidence>
<keyword evidence="3 6" id="KW-0378">Hydrolase</keyword>
<dbReference type="OrthoDB" id="9801445at2"/>
<dbReference type="Proteomes" id="UP000198853">
    <property type="component" value="Unassembled WGS sequence"/>
</dbReference>
<name>A0A1G8RCX2_9BACI</name>
<comment type="cofactor">
    <cofactor evidence="1">
        <name>Zn(2+)</name>
        <dbReference type="ChEBI" id="CHEBI:29105"/>
    </cofactor>
</comment>
<evidence type="ECO:0000256" key="5">
    <source>
        <dbReference type="ARBA" id="ARBA00024029"/>
    </source>
</evidence>
<dbReference type="Gene3D" id="3.40.50.10310">
    <property type="entry name" value="Creatininase"/>
    <property type="match status" value="1"/>
</dbReference>
<dbReference type="InterPro" id="IPR003785">
    <property type="entry name" value="Creatininase/forma_Hydrolase"/>
</dbReference>
<evidence type="ECO:0000313" key="6">
    <source>
        <dbReference type="EMBL" id="SDJ14798.1"/>
    </source>
</evidence>
<proteinExistence type="inferred from homology"/>
<dbReference type="EMBL" id="FNEN01000017">
    <property type="protein sequence ID" value="SDJ14798.1"/>
    <property type="molecule type" value="Genomic_DNA"/>
</dbReference>
<dbReference type="Pfam" id="PF02633">
    <property type="entry name" value="Creatininase"/>
    <property type="match status" value="1"/>
</dbReference>
<comment type="similarity">
    <text evidence="5">Belongs to the creatininase superfamily.</text>
</comment>
<reference evidence="6 7" key="1">
    <citation type="submission" date="2016-10" db="EMBL/GenBank/DDBJ databases">
        <authorList>
            <person name="de Groot N.N."/>
        </authorList>
    </citation>
    <scope>NUCLEOTIDE SEQUENCE [LARGE SCALE GENOMIC DNA]</scope>
    <source>
        <strain evidence="6 7">DSM 21771</strain>
    </source>
</reference>
<dbReference type="PANTHER" id="PTHR35005">
    <property type="entry name" value="3-DEHYDRO-SCYLLO-INOSOSE HYDROLASE"/>
    <property type="match status" value="1"/>
</dbReference>
<organism evidence="6 7">
    <name type="scientific">Natribacillus halophilus</name>
    <dbReference type="NCBI Taxonomy" id="549003"/>
    <lineage>
        <taxon>Bacteria</taxon>
        <taxon>Bacillati</taxon>
        <taxon>Bacillota</taxon>
        <taxon>Bacilli</taxon>
        <taxon>Bacillales</taxon>
        <taxon>Bacillaceae</taxon>
        <taxon>Natribacillus</taxon>
    </lineage>
</organism>
<keyword evidence="7" id="KW-1185">Reference proteome</keyword>
<sequence>MSNIRLDKLTRQQINEITRDSIVVLPIGATEQHGPHLPLSVDNLIITEVAKRACLQLKNELQIYSAPVINYGNSHHHLPYPALSLSSETVLQVLKDLLRSLAITGFQKIMILNSHGGNDEALRIATRDISREEQICIGAASYWSLSWDSLANAEALYSGRVPGHAGGFETSLMLALAPEEVQLDNLPDKWKHEIPPSQKQTSKRLFIQKPGQSVGKEGISDDASQASKDKGEQFLEIIVKDVCHSIKLFNNQCIKE</sequence>